<dbReference type="AlphaFoldDB" id="A0A0G4FKA4"/>
<sequence>MSNRMVVMSVTDRFSHFVSLVEDFSEKYANVSLKEVRKNGEAFLHESQQLVEKLSEVVGGCQPAAPTLEEEGKGDEAKQRLTGKKPKARRSRRLTAAAWANKQAAEKPMASQQPSQQSPGDQKAASVGKEKGRGRRKQEGRISWRRLPVRSEGKSRSAVARLGEGGGRLQSEGRGFGNSIQGSRMNVPSAVATRQAGFEPHDILNGRGDSMRLRGSPHDGLAGENTVRARWGSVSPGFETEAGVVSGQAVDGEFDFGGMDGDELMEEGGVDVMEEGGTWKETPHTTFDFPVPSSSEEVVPMRLGLIERRLFPDEIGAGSQFGQAEGGERRDDCAGRSDVETACETAFRKYGDGRDLVKTGRAERKKQKRQEKKERQRQEKHERELNSLREERQGTVEVAVSRQARRKQEREEVKEREKEKAKETERKKKRTVQQTSSGLCRPPQYDPLVREYWRDLSFRVRTLGADFVPEMTGVGTADWYAFLARSRQGVEPFVPQVWHGV</sequence>
<feature type="compositionally biased region" description="Basic and acidic residues" evidence="1">
    <location>
        <begin position="371"/>
        <end position="394"/>
    </location>
</feature>
<proteinExistence type="predicted"/>
<feature type="region of interest" description="Disordered" evidence="1">
    <location>
        <begin position="317"/>
        <end position="336"/>
    </location>
</feature>
<feature type="compositionally biased region" description="Basic and acidic residues" evidence="1">
    <location>
        <begin position="326"/>
        <end position="336"/>
    </location>
</feature>
<name>A0A0G4FKA4_9ALVE</name>
<feature type="region of interest" description="Disordered" evidence="1">
    <location>
        <begin position="65"/>
        <end position="183"/>
    </location>
</feature>
<dbReference type="PhylomeDB" id="A0A0G4FKA4"/>
<feature type="compositionally biased region" description="Basic residues" evidence="1">
    <location>
        <begin position="81"/>
        <end position="93"/>
    </location>
</feature>
<accession>A0A0G4FKA4</accession>
<evidence type="ECO:0000256" key="1">
    <source>
        <dbReference type="SAM" id="MobiDB-lite"/>
    </source>
</evidence>
<feature type="compositionally biased region" description="Basic and acidic residues" evidence="1">
    <location>
        <begin position="70"/>
        <end position="79"/>
    </location>
</feature>
<gene>
    <name evidence="2" type="ORF">Cvel_17473</name>
</gene>
<dbReference type="EMBL" id="CDMZ01000436">
    <property type="protein sequence ID" value="CEM14224.1"/>
    <property type="molecule type" value="Genomic_DNA"/>
</dbReference>
<feature type="compositionally biased region" description="Basic and acidic residues" evidence="1">
    <location>
        <begin position="406"/>
        <end position="426"/>
    </location>
</feature>
<organism evidence="2">
    <name type="scientific">Chromera velia CCMP2878</name>
    <dbReference type="NCBI Taxonomy" id="1169474"/>
    <lineage>
        <taxon>Eukaryota</taxon>
        <taxon>Sar</taxon>
        <taxon>Alveolata</taxon>
        <taxon>Colpodellida</taxon>
        <taxon>Chromeraceae</taxon>
        <taxon>Chromera</taxon>
    </lineage>
</organism>
<evidence type="ECO:0000313" key="2">
    <source>
        <dbReference type="EMBL" id="CEM14224.1"/>
    </source>
</evidence>
<dbReference type="VEuPathDB" id="CryptoDB:Cvel_17473"/>
<reference evidence="2" key="1">
    <citation type="submission" date="2014-11" db="EMBL/GenBank/DDBJ databases">
        <authorList>
            <person name="Otto D Thomas"/>
            <person name="Naeem Raeece"/>
        </authorList>
    </citation>
    <scope>NUCLEOTIDE SEQUENCE</scope>
</reference>
<feature type="region of interest" description="Disordered" evidence="1">
    <location>
        <begin position="354"/>
        <end position="441"/>
    </location>
</feature>
<protein>
    <submittedName>
        <fullName evidence="2">Uncharacterized protein</fullName>
    </submittedName>
</protein>